<dbReference type="Proteomes" id="UP000285648">
    <property type="component" value="Unassembled WGS sequence"/>
</dbReference>
<keyword evidence="1" id="KW-0472">Membrane</keyword>
<keyword evidence="1" id="KW-0812">Transmembrane</keyword>
<gene>
    <name evidence="2" type="ORF">BIY29_00760</name>
</gene>
<proteinExistence type="predicted"/>
<accession>A0A421DU20</accession>
<organism evidence="2 3">
    <name type="scientific">Brenneria alni</name>
    <dbReference type="NCBI Taxonomy" id="71656"/>
    <lineage>
        <taxon>Bacteria</taxon>
        <taxon>Pseudomonadati</taxon>
        <taxon>Pseudomonadota</taxon>
        <taxon>Gammaproteobacteria</taxon>
        <taxon>Enterobacterales</taxon>
        <taxon>Pectobacteriaceae</taxon>
        <taxon>Brenneria</taxon>
    </lineage>
</organism>
<keyword evidence="3" id="KW-1185">Reference proteome</keyword>
<evidence type="ECO:0000313" key="2">
    <source>
        <dbReference type="EMBL" id="RLM28219.1"/>
    </source>
</evidence>
<sequence>MYIKIKVNAHGTVCKKKDLMTNKSATIFLAIQPLTTLPFIMLYLMVNAGHKSQFPPMNDAFQLSFRSLFL</sequence>
<evidence type="ECO:0000313" key="3">
    <source>
        <dbReference type="Proteomes" id="UP000285648"/>
    </source>
</evidence>
<keyword evidence="1" id="KW-1133">Transmembrane helix</keyword>
<dbReference type="AlphaFoldDB" id="A0A421DU20"/>
<feature type="transmembrane region" description="Helical" evidence="1">
    <location>
        <begin position="25"/>
        <end position="46"/>
    </location>
</feature>
<dbReference type="EMBL" id="MJLZ01000001">
    <property type="protein sequence ID" value="RLM28219.1"/>
    <property type="molecule type" value="Genomic_DNA"/>
</dbReference>
<protein>
    <submittedName>
        <fullName evidence="2">Uncharacterized protein</fullName>
    </submittedName>
</protein>
<reference evidence="2 3" key="1">
    <citation type="submission" date="2016-09" db="EMBL/GenBank/DDBJ databases">
        <authorList>
            <person name="Doonan J."/>
            <person name="Pachebat J.A."/>
            <person name="Golyshin P.N."/>
            <person name="Denman S."/>
            <person name="Mcdonald J.E."/>
        </authorList>
    </citation>
    <scope>NUCLEOTIDE SEQUENCE [LARGE SCALE GENOMIC DNA]</scope>
    <source>
        <strain evidence="2 3">NCPPB 3934</strain>
    </source>
</reference>
<comment type="caution">
    <text evidence="2">The sequence shown here is derived from an EMBL/GenBank/DDBJ whole genome shotgun (WGS) entry which is preliminary data.</text>
</comment>
<name>A0A421DU20_9GAMM</name>
<evidence type="ECO:0000256" key="1">
    <source>
        <dbReference type="SAM" id="Phobius"/>
    </source>
</evidence>